<dbReference type="Proteomes" id="UP000014977">
    <property type="component" value="Unassembled WGS sequence"/>
</dbReference>
<dbReference type="EMBL" id="ATHJ01000087">
    <property type="protein sequence ID" value="EPR39904.1"/>
    <property type="molecule type" value="Genomic_DNA"/>
</dbReference>
<reference evidence="1 2" key="1">
    <citation type="journal article" date="2013" name="Genome Announc.">
        <title>Draft genome sequences for three mercury-methylating, sulfate-reducing bacteria.</title>
        <authorList>
            <person name="Brown S.D."/>
            <person name="Hurt R.A.Jr."/>
            <person name="Gilmour C.C."/>
            <person name="Elias D.A."/>
        </authorList>
    </citation>
    <scope>NUCLEOTIDE SEQUENCE [LARGE SCALE GENOMIC DNA]</scope>
    <source>
        <strain evidence="1 2">DSM 2059</strain>
    </source>
</reference>
<keyword evidence="2" id="KW-1185">Reference proteome</keyword>
<evidence type="ECO:0000313" key="1">
    <source>
        <dbReference type="EMBL" id="EPR39904.1"/>
    </source>
</evidence>
<evidence type="ECO:0000313" key="2">
    <source>
        <dbReference type="Proteomes" id="UP000014977"/>
    </source>
</evidence>
<dbReference type="OrthoDB" id="5520546at2"/>
<sequence length="57" mass="6657">MHFYWRVQQDLNCLGETIVFHDPGFIRGFRQWVRKNAVGLAAAEGFSLDDLLRPHLN</sequence>
<gene>
    <name evidence="1" type="ORF">dsmv_2477</name>
</gene>
<protein>
    <submittedName>
        <fullName evidence="1">Uncharacterized protein</fullName>
    </submittedName>
</protein>
<comment type="caution">
    <text evidence="1">The sequence shown here is derived from an EMBL/GenBank/DDBJ whole genome shotgun (WGS) entry which is preliminary data.</text>
</comment>
<proteinExistence type="predicted"/>
<dbReference type="AlphaFoldDB" id="S7V088"/>
<accession>S7V088</accession>
<organism evidence="1 2">
    <name type="scientific">Desulfococcus multivorans DSM 2059</name>
    <dbReference type="NCBI Taxonomy" id="1121405"/>
    <lineage>
        <taxon>Bacteria</taxon>
        <taxon>Pseudomonadati</taxon>
        <taxon>Thermodesulfobacteriota</taxon>
        <taxon>Desulfobacteria</taxon>
        <taxon>Desulfobacterales</taxon>
        <taxon>Desulfococcaceae</taxon>
        <taxon>Desulfococcus</taxon>
    </lineage>
</organism>
<name>S7V088_DESML</name>
<dbReference type="RefSeq" id="WP_020877234.1">
    <property type="nucleotide sequence ID" value="NZ_ATHJ01000087.1"/>
</dbReference>